<feature type="compositionally biased region" description="Basic residues" evidence="1">
    <location>
        <begin position="68"/>
        <end position="77"/>
    </location>
</feature>
<name>A0A9P9L004_FUSSL</name>
<reference evidence="2" key="1">
    <citation type="journal article" date="2021" name="Nat. Commun.">
        <title>Genetic determinants of endophytism in the Arabidopsis root mycobiome.</title>
        <authorList>
            <person name="Mesny F."/>
            <person name="Miyauchi S."/>
            <person name="Thiergart T."/>
            <person name="Pickel B."/>
            <person name="Atanasova L."/>
            <person name="Karlsson M."/>
            <person name="Huettel B."/>
            <person name="Barry K.W."/>
            <person name="Haridas S."/>
            <person name="Chen C."/>
            <person name="Bauer D."/>
            <person name="Andreopoulos W."/>
            <person name="Pangilinan J."/>
            <person name="LaButti K."/>
            <person name="Riley R."/>
            <person name="Lipzen A."/>
            <person name="Clum A."/>
            <person name="Drula E."/>
            <person name="Henrissat B."/>
            <person name="Kohler A."/>
            <person name="Grigoriev I.V."/>
            <person name="Martin F.M."/>
            <person name="Hacquard S."/>
        </authorList>
    </citation>
    <scope>NUCLEOTIDE SEQUENCE</scope>
    <source>
        <strain evidence="2">FSSC 5 MPI-SDFR-AT-0091</strain>
    </source>
</reference>
<evidence type="ECO:0000313" key="3">
    <source>
        <dbReference type="Proteomes" id="UP000736672"/>
    </source>
</evidence>
<keyword evidence="3" id="KW-1185">Reference proteome</keyword>
<dbReference type="AlphaFoldDB" id="A0A9P9L004"/>
<sequence>MSMQRSDPRRRYSGVCIRRNPPKVAAIEAASASWFGRSDALPALGSGVGSLKCVASPREEAAETNIKSNKRVRRKRPNPSAAQPKPSISMQERAANAPLDGSRCHIVRNRQRFSQAAWGTGFGVGEAGDYPKCTRSWERIHGHAGNDVPGAMYPSATLGTMTPSLCEVCSVWHLQLRHSTPPAAASPSSGPLFFLTSMLRALLHPPEPGRWLPSKGTDDGREELATPLPWTKRFQVK</sequence>
<proteinExistence type="predicted"/>
<accession>A0A9P9L004</accession>
<feature type="region of interest" description="Disordered" evidence="1">
    <location>
        <begin position="208"/>
        <end position="228"/>
    </location>
</feature>
<dbReference type="EMBL" id="JAGTJS010000004">
    <property type="protein sequence ID" value="KAH7271504.1"/>
    <property type="molecule type" value="Genomic_DNA"/>
</dbReference>
<comment type="caution">
    <text evidence="2">The sequence shown here is derived from an EMBL/GenBank/DDBJ whole genome shotgun (WGS) entry which is preliminary data.</text>
</comment>
<evidence type="ECO:0000313" key="2">
    <source>
        <dbReference type="EMBL" id="KAH7271504.1"/>
    </source>
</evidence>
<evidence type="ECO:0000256" key="1">
    <source>
        <dbReference type="SAM" id="MobiDB-lite"/>
    </source>
</evidence>
<organism evidence="2 3">
    <name type="scientific">Fusarium solani</name>
    <name type="common">Filamentous fungus</name>
    <dbReference type="NCBI Taxonomy" id="169388"/>
    <lineage>
        <taxon>Eukaryota</taxon>
        <taxon>Fungi</taxon>
        <taxon>Dikarya</taxon>
        <taxon>Ascomycota</taxon>
        <taxon>Pezizomycotina</taxon>
        <taxon>Sordariomycetes</taxon>
        <taxon>Hypocreomycetidae</taxon>
        <taxon>Hypocreales</taxon>
        <taxon>Nectriaceae</taxon>
        <taxon>Fusarium</taxon>
        <taxon>Fusarium solani species complex</taxon>
    </lineage>
</organism>
<feature type="region of interest" description="Disordered" evidence="1">
    <location>
        <begin position="54"/>
        <end position="96"/>
    </location>
</feature>
<protein>
    <submittedName>
        <fullName evidence="2">Uncharacterized protein</fullName>
    </submittedName>
</protein>
<dbReference type="Proteomes" id="UP000736672">
    <property type="component" value="Unassembled WGS sequence"/>
</dbReference>
<gene>
    <name evidence="2" type="ORF">B0J15DRAFT_461540</name>
</gene>